<dbReference type="RefSeq" id="WP_078754103.1">
    <property type="nucleotide sequence ID" value="NZ_FUXU01000078.1"/>
</dbReference>
<dbReference type="EMBL" id="FUXU01000078">
    <property type="protein sequence ID" value="SKA65348.1"/>
    <property type="molecule type" value="Genomic_DNA"/>
</dbReference>
<sequence length="285" mass="32684">MALILTDTRLEQPTLGDVLFKGDIVIFSVPDVLSPFIHYTRSLIEHTFQLADPENAHKHMDVATYLARADLTKRRFDKDVKAKTLFFDALAHCGIDVNADYYDRLVLRIVPCEAEYDNGRQASVKHHRDTWGSNIDCQVNWWLPIYPLSTARSIAIYPNYWQNKVNNTTSSWSFSRYLKEKNATPLKEKMGYPSAPQALEPIDEDTSYTPEIQPGDILSFSSAHLHGSKTNQTDKFRFSVEVRTVTVQDIIECKGAPNVDNSGHTPMYQWFKRIKDDEELVLQPK</sequence>
<evidence type="ECO:0000313" key="2">
    <source>
        <dbReference type="Proteomes" id="UP000190162"/>
    </source>
</evidence>
<dbReference type="Gene3D" id="2.60.120.620">
    <property type="entry name" value="q2cbj1_9rhob like domain"/>
    <property type="match status" value="1"/>
</dbReference>
<evidence type="ECO:0000313" key="1">
    <source>
        <dbReference type="EMBL" id="SKA65348.1"/>
    </source>
</evidence>
<organism evidence="1 2">
    <name type="scientific">Enterovibrio nigricans DSM 22720</name>
    <dbReference type="NCBI Taxonomy" id="1121868"/>
    <lineage>
        <taxon>Bacteria</taxon>
        <taxon>Pseudomonadati</taxon>
        <taxon>Pseudomonadota</taxon>
        <taxon>Gammaproteobacteria</taxon>
        <taxon>Vibrionales</taxon>
        <taxon>Vibrionaceae</taxon>
        <taxon>Enterovibrio</taxon>
    </lineage>
</organism>
<name>A0A1T4VKF3_9GAMM</name>
<proteinExistence type="predicted"/>
<accession>A0A1T4VKF3</accession>
<dbReference type="SUPFAM" id="SSF51197">
    <property type="entry name" value="Clavaminate synthase-like"/>
    <property type="match status" value="1"/>
</dbReference>
<protein>
    <recommendedName>
        <fullName evidence="3">Phytanoyl-CoA dioxygenase (PhyH)</fullName>
    </recommendedName>
</protein>
<evidence type="ECO:0008006" key="3">
    <source>
        <dbReference type="Google" id="ProtNLM"/>
    </source>
</evidence>
<dbReference type="AlphaFoldDB" id="A0A1T4VKF3"/>
<keyword evidence="2" id="KW-1185">Reference proteome</keyword>
<dbReference type="Proteomes" id="UP000190162">
    <property type="component" value="Unassembled WGS sequence"/>
</dbReference>
<gene>
    <name evidence="1" type="ORF">SAMN02745132_03957</name>
</gene>
<dbReference type="OrthoDB" id="9770845at2"/>
<reference evidence="2" key="1">
    <citation type="submission" date="2017-02" db="EMBL/GenBank/DDBJ databases">
        <authorList>
            <person name="Varghese N."/>
            <person name="Submissions S."/>
        </authorList>
    </citation>
    <scope>NUCLEOTIDE SEQUENCE [LARGE SCALE GENOMIC DNA]</scope>
    <source>
        <strain evidence="2">DSM 22720</strain>
    </source>
</reference>